<dbReference type="AlphaFoldDB" id="A0A1W1VN20"/>
<keyword evidence="8 14" id="KW-0067">ATP-binding</keyword>
<dbReference type="InterPro" id="IPR050061">
    <property type="entry name" value="MurCDEF_pg_biosynth"/>
</dbReference>
<dbReference type="Proteomes" id="UP000192569">
    <property type="component" value="Chromosome I"/>
</dbReference>
<dbReference type="SUPFAM" id="SSF53244">
    <property type="entry name" value="MurD-like peptide ligases, peptide-binding domain"/>
    <property type="match status" value="1"/>
</dbReference>
<comment type="subcellular location">
    <subcellularLocation>
        <location evidence="1 14">Cytoplasm</location>
    </subcellularLocation>
</comment>
<dbReference type="RefSeq" id="WP_231967940.1">
    <property type="nucleotide sequence ID" value="NZ_LT838272.1"/>
</dbReference>
<dbReference type="NCBIfam" id="TIGR01082">
    <property type="entry name" value="murC"/>
    <property type="match status" value="1"/>
</dbReference>
<evidence type="ECO:0000256" key="5">
    <source>
        <dbReference type="ARBA" id="ARBA00022598"/>
    </source>
</evidence>
<dbReference type="SUPFAM" id="SSF53623">
    <property type="entry name" value="MurD-like peptide ligases, catalytic domain"/>
    <property type="match status" value="1"/>
</dbReference>
<dbReference type="Gene3D" id="3.40.1190.10">
    <property type="entry name" value="Mur-like, catalytic domain"/>
    <property type="match status" value="1"/>
</dbReference>
<dbReference type="Pfam" id="PF02875">
    <property type="entry name" value="Mur_ligase_C"/>
    <property type="match status" value="1"/>
</dbReference>
<dbReference type="Pfam" id="PF01225">
    <property type="entry name" value="Mur_ligase"/>
    <property type="match status" value="1"/>
</dbReference>
<dbReference type="InterPro" id="IPR004101">
    <property type="entry name" value="Mur_ligase_C"/>
</dbReference>
<dbReference type="GO" id="GO:0008763">
    <property type="term" value="F:UDP-N-acetylmuramate-L-alanine ligase activity"/>
    <property type="evidence" value="ECO:0007669"/>
    <property type="project" value="UniProtKB-UniRule"/>
</dbReference>
<evidence type="ECO:0000313" key="18">
    <source>
        <dbReference type="EMBL" id="SMB94354.1"/>
    </source>
</evidence>
<sequence length="487" mass="53011">MTLARHIIQMSREAADGGKGDDSLSLKGWTHFVGIGGVGMSGLAQLLLASGHPVSGSDIKKNKYTELLEERGAIIYQGHHASHIGPLVRRVVVSSAISPENPEVKEAERRGLEIIKRGKLLAELMFPHRGIAVAGAHGKTTTSAMISLILWQGGLDPTAVIGGYVPGLGSNARLGNSPFFVAEADESDGSFLWLNPEIAVATNIEDDHLDHYGTLEGIVEAFRDFLHRVRPGGAAVLCLEDALLWRLIPEVKRTIITYGFRSDAHYQARDVKLKGLGSQSKIYGHGKLLGELELKVPGMHNVLNALAAIAVAHRLEVPWLAIQDALATFRGVERRFQILQDAGDIWVVDDYAHHPTEIRATLAAARQVRAKRIVAIFQPHRYTRTFYLHRELARALQGADMVIINDIYPAGEKPLPGVHARLIVQALEEAGHPAVHYLPSGTATLEFLRKNIRPGDLVLTLGAGDVYEIGEELARYLEAGSGARVEG</sequence>
<dbReference type="GO" id="GO:0005737">
    <property type="term" value="C:cytoplasm"/>
    <property type="evidence" value="ECO:0007669"/>
    <property type="project" value="UniProtKB-SubCell"/>
</dbReference>
<evidence type="ECO:0000256" key="14">
    <source>
        <dbReference type="HAMAP-Rule" id="MF_00046"/>
    </source>
</evidence>
<evidence type="ECO:0000256" key="7">
    <source>
        <dbReference type="ARBA" id="ARBA00022741"/>
    </source>
</evidence>
<accession>A0A1W1VN20</accession>
<keyword evidence="19" id="KW-1185">Reference proteome</keyword>
<evidence type="ECO:0000256" key="2">
    <source>
        <dbReference type="ARBA" id="ARBA00004752"/>
    </source>
</evidence>
<name>A0A1W1VN20_9FIRM</name>
<evidence type="ECO:0000256" key="3">
    <source>
        <dbReference type="ARBA" id="ARBA00012211"/>
    </source>
</evidence>
<dbReference type="Gene3D" id="3.90.190.20">
    <property type="entry name" value="Mur ligase, C-terminal domain"/>
    <property type="match status" value="1"/>
</dbReference>
<gene>
    <name evidence="14" type="primary">murC</name>
    <name evidence="18" type="ORF">SAMN00808754_1015</name>
</gene>
<evidence type="ECO:0000313" key="19">
    <source>
        <dbReference type="Proteomes" id="UP000192569"/>
    </source>
</evidence>
<keyword evidence="5 14" id="KW-0436">Ligase</keyword>
<comment type="catalytic activity">
    <reaction evidence="13 14">
        <text>UDP-N-acetyl-alpha-D-muramate + L-alanine + ATP = UDP-N-acetyl-alpha-D-muramoyl-L-alanine + ADP + phosphate + H(+)</text>
        <dbReference type="Rhea" id="RHEA:23372"/>
        <dbReference type="ChEBI" id="CHEBI:15378"/>
        <dbReference type="ChEBI" id="CHEBI:30616"/>
        <dbReference type="ChEBI" id="CHEBI:43474"/>
        <dbReference type="ChEBI" id="CHEBI:57972"/>
        <dbReference type="ChEBI" id="CHEBI:70757"/>
        <dbReference type="ChEBI" id="CHEBI:83898"/>
        <dbReference type="ChEBI" id="CHEBI:456216"/>
        <dbReference type="EC" id="6.3.2.8"/>
    </reaction>
</comment>
<evidence type="ECO:0000259" key="15">
    <source>
        <dbReference type="Pfam" id="PF01225"/>
    </source>
</evidence>
<keyword evidence="10 14" id="KW-0573">Peptidoglycan synthesis</keyword>
<dbReference type="PANTHER" id="PTHR43445:SF3">
    <property type="entry name" value="UDP-N-ACETYLMURAMATE--L-ALANINE LIGASE"/>
    <property type="match status" value="1"/>
</dbReference>
<dbReference type="GO" id="GO:0008360">
    <property type="term" value="P:regulation of cell shape"/>
    <property type="evidence" value="ECO:0007669"/>
    <property type="project" value="UniProtKB-KW"/>
</dbReference>
<evidence type="ECO:0000256" key="11">
    <source>
        <dbReference type="ARBA" id="ARBA00023306"/>
    </source>
</evidence>
<evidence type="ECO:0000256" key="6">
    <source>
        <dbReference type="ARBA" id="ARBA00022618"/>
    </source>
</evidence>
<evidence type="ECO:0000256" key="4">
    <source>
        <dbReference type="ARBA" id="ARBA00022490"/>
    </source>
</evidence>
<feature type="domain" description="Mur ligase central" evidence="17">
    <location>
        <begin position="133"/>
        <end position="312"/>
    </location>
</feature>
<dbReference type="GO" id="GO:0071555">
    <property type="term" value="P:cell wall organization"/>
    <property type="evidence" value="ECO:0007669"/>
    <property type="project" value="UniProtKB-KW"/>
</dbReference>
<evidence type="ECO:0000256" key="8">
    <source>
        <dbReference type="ARBA" id="ARBA00022840"/>
    </source>
</evidence>
<keyword evidence="7 14" id="KW-0547">Nucleotide-binding</keyword>
<dbReference type="GO" id="GO:0005524">
    <property type="term" value="F:ATP binding"/>
    <property type="evidence" value="ECO:0007669"/>
    <property type="project" value="UniProtKB-UniRule"/>
</dbReference>
<protein>
    <recommendedName>
        <fullName evidence="3 14">UDP-N-acetylmuramate--L-alanine ligase</fullName>
        <ecNumber evidence="3 14">6.3.2.8</ecNumber>
    </recommendedName>
    <alternativeName>
        <fullName evidence="14">UDP-N-acetylmuramoyl-L-alanine synthetase</fullName>
    </alternativeName>
</protein>
<evidence type="ECO:0000256" key="12">
    <source>
        <dbReference type="ARBA" id="ARBA00023316"/>
    </source>
</evidence>
<dbReference type="GO" id="GO:0051301">
    <property type="term" value="P:cell division"/>
    <property type="evidence" value="ECO:0007669"/>
    <property type="project" value="UniProtKB-KW"/>
</dbReference>
<dbReference type="InterPro" id="IPR013221">
    <property type="entry name" value="Mur_ligase_cen"/>
</dbReference>
<dbReference type="InterPro" id="IPR036565">
    <property type="entry name" value="Mur-like_cat_sf"/>
</dbReference>
<reference evidence="18 19" key="1">
    <citation type="submission" date="2017-04" db="EMBL/GenBank/DDBJ databases">
        <authorList>
            <person name="Afonso C.L."/>
            <person name="Miller P.J."/>
            <person name="Scott M.A."/>
            <person name="Spackman E."/>
            <person name="Goraichik I."/>
            <person name="Dimitrov K.M."/>
            <person name="Suarez D.L."/>
            <person name="Swayne D.E."/>
        </authorList>
    </citation>
    <scope>NUCLEOTIDE SEQUENCE [LARGE SCALE GENOMIC DNA]</scope>
    <source>
        <strain evidence="18 19">ToBE</strain>
    </source>
</reference>
<evidence type="ECO:0000259" key="17">
    <source>
        <dbReference type="Pfam" id="PF08245"/>
    </source>
</evidence>
<proteinExistence type="inferred from homology"/>
<dbReference type="Pfam" id="PF08245">
    <property type="entry name" value="Mur_ligase_M"/>
    <property type="match status" value="1"/>
</dbReference>
<keyword evidence="6 14" id="KW-0132">Cell division</keyword>
<keyword evidence="9 14" id="KW-0133">Cell shape</keyword>
<feature type="binding site" evidence="14">
    <location>
        <begin position="135"/>
        <end position="141"/>
    </location>
    <ligand>
        <name>ATP</name>
        <dbReference type="ChEBI" id="CHEBI:30616"/>
    </ligand>
</feature>
<dbReference type="HAMAP" id="MF_00046">
    <property type="entry name" value="MurC"/>
    <property type="match status" value="1"/>
</dbReference>
<dbReference type="InterPro" id="IPR005758">
    <property type="entry name" value="UDP-N-AcMur_Ala_ligase_MurC"/>
</dbReference>
<dbReference type="EMBL" id="LT838272">
    <property type="protein sequence ID" value="SMB94354.1"/>
    <property type="molecule type" value="Genomic_DNA"/>
</dbReference>
<feature type="domain" description="Mur ligase N-terminal catalytic" evidence="15">
    <location>
        <begin position="31"/>
        <end position="125"/>
    </location>
</feature>
<organism evidence="18 19">
    <name type="scientific">Thermanaeromonas toyohensis ToBE</name>
    <dbReference type="NCBI Taxonomy" id="698762"/>
    <lineage>
        <taxon>Bacteria</taxon>
        <taxon>Bacillati</taxon>
        <taxon>Bacillota</taxon>
        <taxon>Clostridia</taxon>
        <taxon>Neomoorellales</taxon>
        <taxon>Neomoorellaceae</taxon>
        <taxon>Thermanaeromonas</taxon>
    </lineage>
</organism>
<keyword evidence="12 14" id="KW-0961">Cell wall biogenesis/degradation</keyword>
<evidence type="ECO:0000256" key="1">
    <source>
        <dbReference type="ARBA" id="ARBA00004496"/>
    </source>
</evidence>
<dbReference type="STRING" id="698762.SAMN00808754_1015"/>
<dbReference type="InterPro" id="IPR036615">
    <property type="entry name" value="Mur_ligase_C_dom_sf"/>
</dbReference>
<dbReference type="PANTHER" id="PTHR43445">
    <property type="entry name" value="UDP-N-ACETYLMURAMATE--L-ALANINE LIGASE-RELATED"/>
    <property type="match status" value="1"/>
</dbReference>
<evidence type="ECO:0000256" key="9">
    <source>
        <dbReference type="ARBA" id="ARBA00022960"/>
    </source>
</evidence>
<comment type="pathway">
    <text evidence="2 14">Cell wall biogenesis; peptidoglycan biosynthesis.</text>
</comment>
<feature type="domain" description="Mur ligase C-terminal" evidence="16">
    <location>
        <begin position="334"/>
        <end position="464"/>
    </location>
</feature>
<keyword evidence="11 14" id="KW-0131">Cell cycle</keyword>
<keyword evidence="4 14" id="KW-0963">Cytoplasm</keyword>
<evidence type="ECO:0000256" key="10">
    <source>
        <dbReference type="ARBA" id="ARBA00022984"/>
    </source>
</evidence>
<dbReference type="SUPFAM" id="SSF51984">
    <property type="entry name" value="MurCD N-terminal domain"/>
    <property type="match status" value="1"/>
</dbReference>
<dbReference type="UniPathway" id="UPA00219"/>
<dbReference type="InterPro" id="IPR000713">
    <property type="entry name" value="Mur_ligase_N"/>
</dbReference>
<dbReference type="EC" id="6.3.2.8" evidence="3 14"/>
<dbReference type="GO" id="GO:0009252">
    <property type="term" value="P:peptidoglycan biosynthetic process"/>
    <property type="evidence" value="ECO:0007669"/>
    <property type="project" value="UniProtKB-UniRule"/>
</dbReference>
<evidence type="ECO:0000256" key="13">
    <source>
        <dbReference type="ARBA" id="ARBA00047833"/>
    </source>
</evidence>
<comment type="function">
    <text evidence="14">Cell wall formation.</text>
</comment>
<dbReference type="Gene3D" id="3.40.50.720">
    <property type="entry name" value="NAD(P)-binding Rossmann-like Domain"/>
    <property type="match status" value="1"/>
</dbReference>
<comment type="similarity">
    <text evidence="14">Belongs to the MurCDEF family.</text>
</comment>
<evidence type="ECO:0000259" key="16">
    <source>
        <dbReference type="Pfam" id="PF02875"/>
    </source>
</evidence>